<keyword evidence="3" id="KW-1185">Reference proteome</keyword>
<dbReference type="Proteomes" id="UP000823775">
    <property type="component" value="Unassembled WGS sequence"/>
</dbReference>
<feature type="non-terminal residue" evidence="2">
    <location>
        <position position="67"/>
    </location>
</feature>
<protein>
    <submittedName>
        <fullName evidence="2">Uncharacterized protein</fullName>
    </submittedName>
</protein>
<accession>A0ABS8SZ16</accession>
<evidence type="ECO:0000256" key="1">
    <source>
        <dbReference type="SAM" id="MobiDB-lite"/>
    </source>
</evidence>
<gene>
    <name evidence="2" type="ORF">HAX54_052509</name>
</gene>
<name>A0ABS8SZ16_DATST</name>
<reference evidence="2 3" key="1">
    <citation type="journal article" date="2021" name="BMC Genomics">
        <title>Datura genome reveals duplications of psychoactive alkaloid biosynthetic genes and high mutation rate following tissue culture.</title>
        <authorList>
            <person name="Rajewski A."/>
            <person name="Carter-House D."/>
            <person name="Stajich J."/>
            <person name="Litt A."/>
        </authorList>
    </citation>
    <scope>NUCLEOTIDE SEQUENCE [LARGE SCALE GENOMIC DNA]</scope>
    <source>
        <strain evidence="2">AR-01</strain>
    </source>
</reference>
<evidence type="ECO:0000313" key="2">
    <source>
        <dbReference type="EMBL" id="MCD7464321.1"/>
    </source>
</evidence>
<feature type="compositionally biased region" description="Polar residues" evidence="1">
    <location>
        <begin position="27"/>
        <end position="38"/>
    </location>
</feature>
<evidence type="ECO:0000313" key="3">
    <source>
        <dbReference type="Proteomes" id="UP000823775"/>
    </source>
</evidence>
<dbReference type="EMBL" id="JACEIK010000954">
    <property type="protein sequence ID" value="MCD7464321.1"/>
    <property type="molecule type" value="Genomic_DNA"/>
</dbReference>
<organism evidence="2 3">
    <name type="scientific">Datura stramonium</name>
    <name type="common">Jimsonweed</name>
    <name type="synonym">Common thornapple</name>
    <dbReference type="NCBI Taxonomy" id="4076"/>
    <lineage>
        <taxon>Eukaryota</taxon>
        <taxon>Viridiplantae</taxon>
        <taxon>Streptophyta</taxon>
        <taxon>Embryophyta</taxon>
        <taxon>Tracheophyta</taxon>
        <taxon>Spermatophyta</taxon>
        <taxon>Magnoliopsida</taxon>
        <taxon>eudicotyledons</taxon>
        <taxon>Gunneridae</taxon>
        <taxon>Pentapetalae</taxon>
        <taxon>asterids</taxon>
        <taxon>lamiids</taxon>
        <taxon>Solanales</taxon>
        <taxon>Solanaceae</taxon>
        <taxon>Solanoideae</taxon>
        <taxon>Datureae</taxon>
        <taxon>Datura</taxon>
    </lineage>
</organism>
<comment type="caution">
    <text evidence="2">The sequence shown here is derived from an EMBL/GenBank/DDBJ whole genome shotgun (WGS) entry which is preliminary data.</text>
</comment>
<sequence length="67" mass="7336">MVQGIPIGLTGMTVSPFESVKSEFRSNHTTQYTRPSNSLRDEDMSKGLLTVGIDIRSESNNPGSNLH</sequence>
<proteinExistence type="predicted"/>
<feature type="region of interest" description="Disordered" evidence="1">
    <location>
        <begin position="25"/>
        <end position="45"/>
    </location>
</feature>